<evidence type="ECO:0000313" key="2">
    <source>
        <dbReference type="Proteomes" id="UP001556118"/>
    </source>
</evidence>
<reference evidence="1 2" key="1">
    <citation type="submission" date="2024-06" db="EMBL/GenBank/DDBJ databases">
        <title>Novosphingobium rhizovicinus M1R2S20.</title>
        <authorList>
            <person name="Sun J.-Q."/>
        </authorList>
    </citation>
    <scope>NUCLEOTIDE SEQUENCE [LARGE SCALE GENOMIC DNA]</scope>
    <source>
        <strain evidence="1 2">M1R2S20</strain>
    </source>
</reference>
<organism evidence="1 2">
    <name type="scientific">Novosphingobium rhizovicinum</name>
    <dbReference type="NCBI Taxonomy" id="3228928"/>
    <lineage>
        <taxon>Bacteria</taxon>
        <taxon>Pseudomonadati</taxon>
        <taxon>Pseudomonadota</taxon>
        <taxon>Alphaproteobacteria</taxon>
        <taxon>Sphingomonadales</taxon>
        <taxon>Sphingomonadaceae</taxon>
        <taxon>Novosphingobium</taxon>
    </lineage>
</organism>
<sequence>MFIQEFGVRRAASPDSRQIWLRAGGNYNKTMYDRVDGRGQERNWSAYALADYQVYQQRPSLP</sequence>
<keyword evidence="2" id="KW-1185">Reference proteome</keyword>
<accession>A0ABV3RGF4</accession>
<gene>
    <name evidence="1" type="ORF">ABUH87_15680</name>
</gene>
<dbReference type="EMBL" id="JBFNXR010000052">
    <property type="protein sequence ID" value="MEW9856580.1"/>
    <property type="molecule type" value="Genomic_DNA"/>
</dbReference>
<protein>
    <submittedName>
        <fullName evidence="1">Uncharacterized protein</fullName>
    </submittedName>
</protein>
<comment type="caution">
    <text evidence="1">The sequence shown here is derived from an EMBL/GenBank/DDBJ whole genome shotgun (WGS) entry which is preliminary data.</text>
</comment>
<dbReference type="Proteomes" id="UP001556118">
    <property type="component" value="Unassembled WGS sequence"/>
</dbReference>
<proteinExistence type="predicted"/>
<evidence type="ECO:0000313" key="1">
    <source>
        <dbReference type="EMBL" id="MEW9856580.1"/>
    </source>
</evidence>
<dbReference type="RefSeq" id="WP_367775039.1">
    <property type="nucleotide sequence ID" value="NZ_JBFNXR010000052.1"/>
</dbReference>
<name>A0ABV3RGF4_9SPHN</name>